<dbReference type="RefSeq" id="WP_115951623.1">
    <property type="nucleotide sequence ID" value="NZ_QNVS01000091.1"/>
</dbReference>
<accession>A0A3D9BBX0</accession>
<dbReference type="EMBL" id="QNVS01000091">
    <property type="protein sequence ID" value="REC50822.1"/>
    <property type="molecule type" value="Genomic_DNA"/>
</dbReference>
<name>A0A3D9BBX0_9FLAO</name>
<proteinExistence type="predicted"/>
<evidence type="ECO:0008006" key="4">
    <source>
        <dbReference type="Google" id="ProtNLM"/>
    </source>
</evidence>
<keyword evidence="1" id="KW-0732">Signal</keyword>
<dbReference type="AlphaFoldDB" id="A0A3D9BBX0"/>
<evidence type="ECO:0000256" key="1">
    <source>
        <dbReference type="SAM" id="SignalP"/>
    </source>
</evidence>
<dbReference type="Proteomes" id="UP000256512">
    <property type="component" value="Unassembled WGS sequence"/>
</dbReference>
<evidence type="ECO:0000313" key="3">
    <source>
        <dbReference type="Proteomes" id="UP000256512"/>
    </source>
</evidence>
<comment type="caution">
    <text evidence="2">The sequence shown here is derived from an EMBL/GenBank/DDBJ whole genome shotgun (WGS) entry which is preliminary data.</text>
</comment>
<feature type="signal peptide" evidence="1">
    <location>
        <begin position="1"/>
        <end position="18"/>
    </location>
</feature>
<gene>
    <name evidence="2" type="ORF">DRF62_18515</name>
</gene>
<organism evidence="2 3">
    <name type="scientific">Chryseobacterium piscium</name>
    <dbReference type="NCBI Taxonomy" id="333702"/>
    <lineage>
        <taxon>Bacteria</taxon>
        <taxon>Pseudomonadati</taxon>
        <taxon>Bacteroidota</taxon>
        <taxon>Flavobacteriia</taxon>
        <taxon>Flavobacteriales</taxon>
        <taxon>Weeksellaceae</taxon>
        <taxon>Chryseobacterium group</taxon>
        <taxon>Chryseobacterium</taxon>
    </lineage>
</organism>
<keyword evidence="3" id="KW-1185">Reference proteome</keyword>
<reference evidence="2 3" key="1">
    <citation type="journal article" date="2006" name="Int. J. Syst. Evol. Microbiol.">
        <title>Chryseobacterium piscium sp. nov., isolated from fish of the South Atlantic Ocean off South Africa.</title>
        <authorList>
            <person name="de Beer H."/>
            <person name="Hugo C.J."/>
            <person name="Jooste P.J."/>
            <person name="Vancanneyt M."/>
            <person name="Coenye T."/>
            <person name="Vandamme P."/>
        </authorList>
    </citation>
    <scope>NUCLEOTIDE SEQUENCE [LARGE SCALE GENOMIC DNA]</scope>
    <source>
        <strain evidence="2 3">CCUG 51923</strain>
    </source>
</reference>
<feature type="chain" id="PRO_5017571040" description="DUF493 domain-containing protein" evidence="1">
    <location>
        <begin position="19"/>
        <end position="95"/>
    </location>
</feature>
<protein>
    <recommendedName>
        <fullName evidence="4">DUF493 domain-containing protein</fullName>
    </recommendedName>
</protein>
<evidence type="ECO:0000313" key="2">
    <source>
        <dbReference type="EMBL" id="REC50822.1"/>
    </source>
</evidence>
<sequence>MKNILTLCFVFLSFSLNAQEIDKIYGGDQYEVYEISVSNAQHQFEVLKSILKELGVYTIKEEIWNKIPVTFHIKFLPDDELKILLDKELAYQNNN</sequence>